<dbReference type="Gene3D" id="3.40.50.1820">
    <property type="entry name" value="alpha/beta hydrolase"/>
    <property type="match status" value="1"/>
</dbReference>
<organism evidence="2 3">
    <name type="scientific">Conyzicola nivalis</name>
    <dbReference type="NCBI Taxonomy" id="1477021"/>
    <lineage>
        <taxon>Bacteria</taxon>
        <taxon>Bacillati</taxon>
        <taxon>Actinomycetota</taxon>
        <taxon>Actinomycetes</taxon>
        <taxon>Micrococcales</taxon>
        <taxon>Microbacteriaceae</taxon>
        <taxon>Conyzicola</taxon>
    </lineage>
</organism>
<dbReference type="InterPro" id="IPR029058">
    <property type="entry name" value="AB_hydrolase_fold"/>
</dbReference>
<dbReference type="PANTHER" id="PTHR37017">
    <property type="entry name" value="AB HYDROLASE-1 DOMAIN-CONTAINING PROTEIN-RELATED"/>
    <property type="match status" value="1"/>
</dbReference>
<dbReference type="Proteomes" id="UP001549257">
    <property type="component" value="Unassembled WGS sequence"/>
</dbReference>
<proteinExistence type="predicted"/>
<reference evidence="2 3" key="1">
    <citation type="submission" date="2024-06" db="EMBL/GenBank/DDBJ databases">
        <title>Sorghum-associated microbial communities from plants grown in Nebraska, USA.</title>
        <authorList>
            <person name="Schachtman D."/>
        </authorList>
    </citation>
    <scope>NUCLEOTIDE SEQUENCE [LARGE SCALE GENOMIC DNA]</scope>
    <source>
        <strain evidence="2 3">2857</strain>
    </source>
</reference>
<evidence type="ECO:0000313" key="2">
    <source>
        <dbReference type="EMBL" id="MET4582918.1"/>
    </source>
</evidence>
<accession>A0ABV2QPW7</accession>
<protein>
    <submittedName>
        <fullName evidence="2">Pimeloyl-ACP methyl ester carboxylesterase</fullName>
    </submittedName>
</protein>
<comment type="caution">
    <text evidence="2">The sequence shown here is derived from an EMBL/GenBank/DDBJ whole genome shotgun (WGS) entry which is preliminary data.</text>
</comment>
<gene>
    <name evidence="2" type="ORF">ABIE21_002428</name>
</gene>
<keyword evidence="3" id="KW-1185">Reference proteome</keyword>
<evidence type="ECO:0000313" key="3">
    <source>
        <dbReference type="Proteomes" id="UP001549257"/>
    </source>
</evidence>
<name>A0ABV2QPW7_9MICO</name>
<evidence type="ECO:0000259" key="1">
    <source>
        <dbReference type="Pfam" id="PF12697"/>
    </source>
</evidence>
<dbReference type="Pfam" id="PF12697">
    <property type="entry name" value="Abhydrolase_6"/>
    <property type="match status" value="1"/>
</dbReference>
<dbReference type="RefSeq" id="WP_354025071.1">
    <property type="nucleotide sequence ID" value="NZ_JBEPSJ010000002.1"/>
</dbReference>
<dbReference type="SUPFAM" id="SSF53474">
    <property type="entry name" value="alpha/beta-Hydrolases"/>
    <property type="match status" value="1"/>
</dbReference>
<dbReference type="PANTHER" id="PTHR37017:SF11">
    <property type="entry name" value="ESTERASE_LIPASE_THIOESTERASE DOMAIN-CONTAINING PROTEIN"/>
    <property type="match status" value="1"/>
</dbReference>
<feature type="domain" description="AB hydrolase-1" evidence="1">
    <location>
        <begin position="6"/>
        <end position="207"/>
    </location>
</feature>
<dbReference type="InterPro" id="IPR052897">
    <property type="entry name" value="Sec-Metab_Biosynth_Hydrolase"/>
</dbReference>
<dbReference type="InterPro" id="IPR000073">
    <property type="entry name" value="AB_hydrolase_1"/>
</dbReference>
<dbReference type="EMBL" id="JBEPSJ010000002">
    <property type="protein sequence ID" value="MET4582918.1"/>
    <property type="molecule type" value="Genomic_DNA"/>
</dbReference>
<sequence length="219" mass="23740">MTTFALIHGGGSTAWDWHLVSPLLRDAGHDVVAVDLPIENPEAQLDDYVDTVVAAVGDRQHVIVVGHSLGGFTAPLVCDALRADGLVYLSAMIPLPGERFGVWWTATGHDRETIDSDPDVLFFNGVPRELADEARRRERDQAGAWMSGAWPAERLPDVATLAILCLDDRFFPAGFMRRHVGDRLGITPVEIPGGHYAMLTHPRAVAGALDDFAKEIAAA</sequence>